<keyword evidence="6" id="KW-0150">Chloroplast</keyword>
<reference evidence="6" key="1">
    <citation type="submission" date="2007-08" db="EMBL/GenBank/DDBJ databases">
        <title>Divergence order of chlorophyte green algal lineages as inferred from the chloroplast and mitochondrial genomes.</title>
        <authorList>
            <person name="Pombert J.-F."/>
            <person name="Belanger A.-S."/>
            <person name="Gagnon J."/>
            <person name="Otis C."/>
            <person name="Lemieux C."/>
            <person name="Turmel M."/>
        </authorList>
    </citation>
    <scope>NUCLEOTIDE SEQUENCE</scope>
    <source>
        <strain evidence="6">SAG 219-1d</strain>
    </source>
</reference>
<keyword evidence="6" id="KW-0934">Plastid</keyword>
<geneLocation type="chloroplast" evidence="6"/>
<dbReference type="PANTHER" id="PTHR15680:SF9">
    <property type="entry name" value="LARGE RIBOSOMAL SUBUNIT PROTEIN BL19M"/>
    <property type="match status" value="1"/>
</dbReference>
<name>G8XPD8_9CHLO</name>
<organism evidence="6">
    <name type="scientific">Trebouxia aggregata</name>
    <dbReference type="NCBI Taxonomy" id="160068"/>
    <lineage>
        <taxon>Eukaryota</taxon>
        <taxon>Viridiplantae</taxon>
        <taxon>Chlorophyta</taxon>
        <taxon>core chlorophytes</taxon>
        <taxon>Trebouxiophyceae</taxon>
        <taxon>Trebouxiales</taxon>
        <taxon>Trebouxiaceae</taxon>
        <taxon>Trebouxia</taxon>
    </lineage>
</organism>
<dbReference type="GO" id="GO:0009507">
    <property type="term" value="C:chloroplast"/>
    <property type="evidence" value="ECO:0007669"/>
    <property type="project" value="UniProtKB-SubCell"/>
</dbReference>
<evidence type="ECO:0000256" key="4">
    <source>
        <dbReference type="HAMAP-Rule" id="MF_00402"/>
    </source>
</evidence>
<dbReference type="NCBIfam" id="TIGR01024">
    <property type="entry name" value="rplS_bact"/>
    <property type="match status" value="1"/>
</dbReference>
<dbReference type="AlphaFoldDB" id="G8XPD8"/>
<keyword evidence="2 4" id="KW-0689">Ribosomal protein</keyword>
<gene>
    <name evidence="4 6" type="primary">rpl19</name>
</gene>
<dbReference type="PANTHER" id="PTHR15680">
    <property type="entry name" value="RIBOSOMAL PROTEIN L19"/>
    <property type="match status" value="1"/>
</dbReference>
<dbReference type="Gene3D" id="2.30.30.790">
    <property type="match status" value="1"/>
</dbReference>
<sequence>MESQQINEEIELDELKSEVPVIPIGDTGKVGVLPQEGNMESQQISEKTELDQVKSEEPAPNKIKIKRKQIVEKIELDQLIELDELKLKFEVPVISIGDTVKVGVLIQEGNKQRVQPYEGTVIAQHRAGMNSTITVRRIFQGVGVERVFTLHSPSLKNIEITRRAKVRKAKLYYLRDRVGKATRLKQKNIINN</sequence>
<evidence type="ECO:0000256" key="3">
    <source>
        <dbReference type="ARBA" id="ARBA00023274"/>
    </source>
</evidence>
<dbReference type="PRINTS" id="PR00061">
    <property type="entry name" value="RIBOSOMALL19"/>
</dbReference>
<accession>G8XPD8</accession>
<dbReference type="InterPro" id="IPR008991">
    <property type="entry name" value="Translation_prot_SH3-like_sf"/>
</dbReference>
<dbReference type="FunFam" id="2.30.30.790:FF:000004">
    <property type="entry name" value="50S ribosomal protein L19, chloroplastic"/>
    <property type="match status" value="1"/>
</dbReference>
<dbReference type="InterPro" id="IPR001857">
    <property type="entry name" value="Ribosomal_bL19"/>
</dbReference>
<feature type="compositionally biased region" description="Basic and acidic residues" evidence="5">
    <location>
        <begin position="46"/>
        <end position="58"/>
    </location>
</feature>
<comment type="similarity">
    <text evidence="1 4">Belongs to the bacterial ribosomal protein bL19 family.</text>
</comment>
<protein>
    <recommendedName>
        <fullName evidence="4">Large ribosomal subunit protein bL19c</fullName>
    </recommendedName>
</protein>
<dbReference type="GO" id="GO:0003729">
    <property type="term" value="F:mRNA binding"/>
    <property type="evidence" value="ECO:0007669"/>
    <property type="project" value="UniProtKB-ARBA"/>
</dbReference>
<dbReference type="SUPFAM" id="SSF50104">
    <property type="entry name" value="Translation proteins SH3-like domain"/>
    <property type="match status" value="1"/>
</dbReference>
<dbReference type="HAMAP" id="MF_00402">
    <property type="entry name" value="Ribosomal_bL19"/>
    <property type="match status" value="1"/>
</dbReference>
<dbReference type="GO" id="GO:0003735">
    <property type="term" value="F:structural constituent of ribosome"/>
    <property type="evidence" value="ECO:0007669"/>
    <property type="project" value="InterPro"/>
</dbReference>
<evidence type="ECO:0000256" key="5">
    <source>
        <dbReference type="SAM" id="MobiDB-lite"/>
    </source>
</evidence>
<proteinExistence type="inferred from homology"/>
<dbReference type="PROSITE" id="PS01015">
    <property type="entry name" value="RIBOSOMAL_L19"/>
    <property type="match status" value="1"/>
</dbReference>
<dbReference type="Pfam" id="PF01245">
    <property type="entry name" value="Ribosomal_L19"/>
    <property type="match status" value="1"/>
</dbReference>
<comment type="subcellular location">
    <subcellularLocation>
        <location evidence="4">Plastid</location>
        <location evidence="4">Chloroplast</location>
    </subcellularLocation>
</comment>
<feature type="region of interest" description="Disordered" evidence="5">
    <location>
        <begin position="30"/>
        <end position="58"/>
    </location>
</feature>
<dbReference type="GO" id="GO:0022625">
    <property type="term" value="C:cytosolic large ribosomal subunit"/>
    <property type="evidence" value="ECO:0007669"/>
    <property type="project" value="TreeGrafter"/>
</dbReference>
<keyword evidence="3 4" id="KW-0687">Ribonucleoprotein</keyword>
<dbReference type="InterPro" id="IPR018257">
    <property type="entry name" value="Ribosomal_bL19_CS"/>
</dbReference>
<dbReference type="EMBL" id="EU123976">
    <property type="protein sequence ID" value="ABX82621.1"/>
    <property type="molecule type" value="Genomic_DNA"/>
</dbReference>
<dbReference type="GO" id="GO:0006412">
    <property type="term" value="P:translation"/>
    <property type="evidence" value="ECO:0007669"/>
    <property type="project" value="UniProtKB-UniRule"/>
</dbReference>
<dbReference type="InterPro" id="IPR038657">
    <property type="entry name" value="Ribosomal_bL19_sf"/>
</dbReference>
<evidence type="ECO:0000256" key="2">
    <source>
        <dbReference type="ARBA" id="ARBA00022980"/>
    </source>
</evidence>
<evidence type="ECO:0000256" key="1">
    <source>
        <dbReference type="ARBA" id="ARBA00005781"/>
    </source>
</evidence>
<evidence type="ECO:0000313" key="6">
    <source>
        <dbReference type="EMBL" id="ABX82621.1"/>
    </source>
</evidence>